<dbReference type="SUPFAM" id="SSF75011">
    <property type="entry name" value="3-carboxy-cis,cis-mucoante lactonizing enzyme"/>
    <property type="match status" value="1"/>
</dbReference>
<evidence type="ECO:0008006" key="3">
    <source>
        <dbReference type="Google" id="ProtNLM"/>
    </source>
</evidence>
<accession>A0A653AJH3</accession>
<dbReference type="EMBL" id="UPXZ01000039">
    <property type="protein sequence ID" value="VBB48051.1"/>
    <property type="molecule type" value="Genomic_DNA"/>
</dbReference>
<organism evidence="2">
    <name type="scientific">uncultured Paludibacter sp</name>
    <dbReference type="NCBI Taxonomy" id="497635"/>
    <lineage>
        <taxon>Bacteria</taxon>
        <taxon>Pseudomonadati</taxon>
        <taxon>Bacteroidota</taxon>
        <taxon>Bacteroidia</taxon>
        <taxon>Bacteroidales</taxon>
        <taxon>Paludibacteraceae</taxon>
        <taxon>Paludibacter</taxon>
        <taxon>environmental samples</taxon>
    </lineage>
</organism>
<gene>
    <name evidence="2" type="ORF">TRIP_D440069</name>
</gene>
<keyword evidence="1" id="KW-0732">Signal</keyword>
<feature type="chain" id="PRO_5025071114" description="Secretion system C-terminal sorting domain-containing protein" evidence="1">
    <location>
        <begin position="23"/>
        <end position="476"/>
    </location>
</feature>
<feature type="signal peptide" evidence="1">
    <location>
        <begin position="1"/>
        <end position="22"/>
    </location>
</feature>
<evidence type="ECO:0000256" key="1">
    <source>
        <dbReference type="SAM" id="SignalP"/>
    </source>
</evidence>
<proteinExistence type="predicted"/>
<name>A0A653AJH3_9BACT</name>
<evidence type="ECO:0000313" key="2">
    <source>
        <dbReference type="EMBL" id="VBB48051.1"/>
    </source>
</evidence>
<protein>
    <recommendedName>
        <fullName evidence="3">Secretion system C-terminal sorting domain-containing protein</fullName>
    </recommendedName>
</protein>
<dbReference type="AlphaFoldDB" id="A0A653AJH3"/>
<reference evidence="2" key="1">
    <citation type="submission" date="2018-07" db="EMBL/GenBank/DDBJ databases">
        <authorList>
            <consortium name="Genoscope - CEA"/>
            <person name="William W."/>
        </authorList>
    </citation>
    <scope>NUCLEOTIDE SEQUENCE</scope>
    <source>
        <strain evidence="2">IK1</strain>
    </source>
</reference>
<sequence length="476" mass="51150">MKKSVLFGMLLICSSSLTNVFASDPTVDPATYSTRFNYNLTSQWAYTNNLQNYLTADLLGAAGTVRGMAVKDGKMLFCSRNAGNQILVIDGATGAKLTPITLTSNVFTYMGRNKADTADSLWTAPLPCNDIQVDDAGNVLVSNLSTSNTSRFQIWKIDITTGNGTALIDQTIITDFPASKVGTRFDAFGVWGDVTKNAVIMAANAEATVVEVYKWTITNGTVEAPVLIELDNVTAGTTLTGKANLGTAPRVLPLDDNYFYVDGNSTVPTLMDKDGNVIDGFYNKYSALKDSVTIPGTTWSMDTGHNGVKEFQIGSDYFLIMAASNTATKPNSSFRIFKFADAGKAFSGLDCMWTFPQAGMGAVSNPYRTGMPCVEVSGSEAKIYVYTGENGYAMYTMSVSTGLNDTKISHVNILLKGNKISISEEVKSAEIYAVSGQRLASAYNVSEMSAPTQKGIYLVSIIDKEGAKKVQKIAVQ</sequence>